<feature type="active site" evidence="3">
    <location>
        <position position="173"/>
    </location>
</feature>
<evidence type="ECO:0000259" key="5">
    <source>
        <dbReference type="Pfam" id="PF03446"/>
    </source>
</evidence>
<evidence type="ECO:0000256" key="3">
    <source>
        <dbReference type="PIRSR" id="PIRSR000103-1"/>
    </source>
</evidence>
<dbReference type="PANTHER" id="PTHR43580">
    <property type="entry name" value="OXIDOREDUCTASE GLYR1-RELATED"/>
    <property type="match status" value="1"/>
</dbReference>
<name>A0A6M4G8N5_SPHYA</name>
<sequence>MMKMKVAVLGLGIMGSGMARQLLSAGFDVTVWNRSADKAAILGEAGAHIAASPAEAATDADIVIAMLANDDGSKMVWTGADGALAAMKAGAIAIESSTLTGDWVFGLAREAVARGIGFLEAPVTGSRDQAAQGTLRFLVGGDADAIEAARPAFDAMGGALVHLGPVGSAATVKLANNYLCGVQAASLAEAIALFEKHGLDVEQAMSILFDGAPASPMVKGVGRRMLDRDYAPHFLVPLMAKDLGYAAQALADVGITSAIAQAARQRFVEADSAGEGHRDIAAIVEPLRNA</sequence>
<dbReference type="GO" id="GO:0051287">
    <property type="term" value="F:NAD binding"/>
    <property type="evidence" value="ECO:0007669"/>
    <property type="project" value="InterPro"/>
</dbReference>
<evidence type="ECO:0000256" key="1">
    <source>
        <dbReference type="ARBA" id="ARBA00023002"/>
    </source>
</evidence>
<dbReference type="InterPro" id="IPR006115">
    <property type="entry name" value="6PGDH_NADP-bd"/>
</dbReference>
<evidence type="ECO:0000256" key="2">
    <source>
        <dbReference type="ARBA" id="ARBA00023027"/>
    </source>
</evidence>
<organism evidence="7 8">
    <name type="scientific">Sphingobium yanoikuyae</name>
    <name type="common">Sphingomonas yanoikuyae</name>
    <dbReference type="NCBI Taxonomy" id="13690"/>
    <lineage>
        <taxon>Bacteria</taxon>
        <taxon>Pseudomonadati</taxon>
        <taxon>Pseudomonadota</taxon>
        <taxon>Alphaproteobacteria</taxon>
        <taxon>Sphingomonadales</taxon>
        <taxon>Sphingomonadaceae</taxon>
        <taxon>Sphingobium</taxon>
    </lineage>
</organism>
<dbReference type="GO" id="GO:0050661">
    <property type="term" value="F:NADP binding"/>
    <property type="evidence" value="ECO:0007669"/>
    <property type="project" value="InterPro"/>
</dbReference>
<evidence type="ECO:0000256" key="4">
    <source>
        <dbReference type="SAM" id="SignalP"/>
    </source>
</evidence>
<dbReference type="SUPFAM" id="SSF51735">
    <property type="entry name" value="NAD(P)-binding Rossmann-fold domains"/>
    <property type="match status" value="1"/>
</dbReference>
<keyword evidence="1" id="KW-0560">Oxidoreductase</keyword>
<proteinExistence type="predicted"/>
<keyword evidence="4" id="KW-0732">Signal</keyword>
<accession>A0A6M4G8N5</accession>
<dbReference type="Pfam" id="PF03446">
    <property type="entry name" value="NAD_binding_2"/>
    <property type="match status" value="1"/>
</dbReference>
<dbReference type="InterPro" id="IPR036291">
    <property type="entry name" value="NAD(P)-bd_dom_sf"/>
</dbReference>
<dbReference type="PIRSF" id="PIRSF000103">
    <property type="entry name" value="HIBADH"/>
    <property type="match status" value="1"/>
</dbReference>
<evidence type="ECO:0000259" key="6">
    <source>
        <dbReference type="Pfam" id="PF14833"/>
    </source>
</evidence>
<feature type="domain" description="3-hydroxyisobutyrate dehydrogenase-like NAD-binding" evidence="6">
    <location>
        <begin position="167"/>
        <end position="286"/>
    </location>
</feature>
<evidence type="ECO:0000313" key="8">
    <source>
        <dbReference type="Proteomes" id="UP000502611"/>
    </source>
</evidence>
<dbReference type="AlphaFoldDB" id="A0A6M4G8N5"/>
<dbReference type="Gene3D" id="1.10.1040.10">
    <property type="entry name" value="N-(1-d-carboxylethyl)-l-norvaline Dehydrogenase, domain 2"/>
    <property type="match status" value="1"/>
</dbReference>
<dbReference type="InterPro" id="IPR013328">
    <property type="entry name" value="6PGD_dom2"/>
</dbReference>
<dbReference type="EMBL" id="CP053021">
    <property type="protein sequence ID" value="QJR03672.1"/>
    <property type="molecule type" value="Genomic_DNA"/>
</dbReference>
<dbReference type="SUPFAM" id="SSF48179">
    <property type="entry name" value="6-phosphogluconate dehydrogenase C-terminal domain-like"/>
    <property type="match status" value="1"/>
</dbReference>
<dbReference type="Pfam" id="PF14833">
    <property type="entry name" value="NAD_binding_11"/>
    <property type="match status" value="1"/>
</dbReference>
<gene>
    <name evidence="7" type="ORF">HH800_16670</name>
</gene>
<feature type="signal peptide" evidence="4">
    <location>
        <begin position="1"/>
        <end position="19"/>
    </location>
</feature>
<keyword evidence="2" id="KW-0520">NAD</keyword>
<reference evidence="7 8" key="1">
    <citation type="submission" date="2020-04" db="EMBL/GenBank/DDBJ databases">
        <title>The Whole Genome Analysis of High salt-tolerant Sphingobium yanoikuyae YC-XJ2 with Aryl organophosphorus flame retardants (aryl-OPFRs)-degrading capacity and characteristics of Related phosphotriesterase.</title>
        <authorList>
            <person name="Li X."/>
        </authorList>
    </citation>
    <scope>NUCLEOTIDE SEQUENCE [LARGE SCALE GENOMIC DNA]</scope>
    <source>
        <strain evidence="7 8">YC-XJ2</strain>
    </source>
</reference>
<dbReference type="Proteomes" id="UP000502611">
    <property type="component" value="Chromosome"/>
</dbReference>
<dbReference type="InterPro" id="IPR029154">
    <property type="entry name" value="HIBADH-like_NADP-bd"/>
</dbReference>
<feature type="domain" description="6-phosphogluconate dehydrogenase NADP-binding" evidence="5">
    <location>
        <begin position="5"/>
        <end position="164"/>
    </location>
</feature>
<evidence type="ECO:0000313" key="7">
    <source>
        <dbReference type="EMBL" id="QJR03672.1"/>
    </source>
</evidence>
<dbReference type="PANTHER" id="PTHR43580:SF2">
    <property type="entry name" value="CYTOKINE-LIKE NUCLEAR FACTOR N-PAC"/>
    <property type="match status" value="1"/>
</dbReference>
<dbReference type="GO" id="GO:0016491">
    <property type="term" value="F:oxidoreductase activity"/>
    <property type="evidence" value="ECO:0007669"/>
    <property type="project" value="UniProtKB-KW"/>
</dbReference>
<dbReference type="Gene3D" id="3.40.50.720">
    <property type="entry name" value="NAD(P)-binding Rossmann-like Domain"/>
    <property type="match status" value="1"/>
</dbReference>
<dbReference type="RefSeq" id="WP_169861741.1">
    <property type="nucleotide sequence ID" value="NZ_CP053021.1"/>
</dbReference>
<feature type="chain" id="PRO_5026660862" evidence="4">
    <location>
        <begin position="20"/>
        <end position="290"/>
    </location>
</feature>
<dbReference type="InterPro" id="IPR015815">
    <property type="entry name" value="HIBADH-related"/>
</dbReference>
<protein>
    <submittedName>
        <fullName evidence="7">NAD(P)-dependent oxidoreductase</fullName>
    </submittedName>
</protein>
<dbReference type="InterPro" id="IPR008927">
    <property type="entry name" value="6-PGluconate_DH-like_C_sf"/>
</dbReference>
<dbReference type="InterPro" id="IPR051265">
    <property type="entry name" value="HIBADH-related_NP60_sf"/>
</dbReference>